<evidence type="ECO:0008006" key="10">
    <source>
        <dbReference type="Google" id="ProtNLM"/>
    </source>
</evidence>
<dbReference type="InterPro" id="IPR029044">
    <property type="entry name" value="Nucleotide-diphossugar_trans"/>
</dbReference>
<dbReference type="GO" id="GO:0016757">
    <property type="term" value="F:glycosyltransferase activity"/>
    <property type="evidence" value="ECO:0007669"/>
    <property type="project" value="UniProtKB-KW"/>
</dbReference>
<keyword evidence="5 7" id="KW-1133">Transmembrane helix</keyword>
<keyword evidence="9" id="KW-1185">Reference proteome</keyword>
<organism evidence="8 9">
    <name type="scientific">Streptomyces malaysiensis</name>
    <dbReference type="NCBI Taxonomy" id="92644"/>
    <lineage>
        <taxon>Bacteria</taxon>
        <taxon>Bacillati</taxon>
        <taxon>Actinomycetota</taxon>
        <taxon>Actinomycetes</taxon>
        <taxon>Kitasatosporales</taxon>
        <taxon>Streptomycetaceae</taxon>
        <taxon>Streptomyces</taxon>
        <taxon>Streptomyces violaceusniger group</taxon>
    </lineage>
</organism>
<evidence type="ECO:0000256" key="1">
    <source>
        <dbReference type="ARBA" id="ARBA00004141"/>
    </source>
</evidence>
<dbReference type="Proteomes" id="UP000236520">
    <property type="component" value="Unassembled WGS sequence"/>
</dbReference>
<evidence type="ECO:0000256" key="3">
    <source>
        <dbReference type="ARBA" id="ARBA00022679"/>
    </source>
</evidence>
<dbReference type="EMBL" id="LJIW01000001">
    <property type="protein sequence ID" value="PNG98364.1"/>
    <property type="molecule type" value="Genomic_DNA"/>
</dbReference>
<dbReference type="AlphaFoldDB" id="A0A2J7ZDL6"/>
<dbReference type="SUPFAM" id="SSF53448">
    <property type="entry name" value="Nucleotide-diphospho-sugar transferases"/>
    <property type="match status" value="1"/>
</dbReference>
<feature type="transmembrane region" description="Helical" evidence="7">
    <location>
        <begin position="12"/>
        <end position="40"/>
    </location>
</feature>
<comment type="subcellular location">
    <subcellularLocation>
        <location evidence="1">Membrane</location>
        <topology evidence="1">Multi-pass membrane protein</topology>
    </subcellularLocation>
</comment>
<keyword evidence="6 7" id="KW-0472">Membrane</keyword>
<gene>
    <name evidence="8" type="ORF">SMF913_14389</name>
</gene>
<dbReference type="GO" id="GO:0016020">
    <property type="term" value="C:membrane"/>
    <property type="evidence" value="ECO:0007669"/>
    <property type="project" value="UniProtKB-SubCell"/>
</dbReference>
<keyword evidence="2" id="KW-0328">Glycosyltransferase</keyword>
<evidence type="ECO:0000256" key="2">
    <source>
        <dbReference type="ARBA" id="ARBA00022676"/>
    </source>
</evidence>
<evidence type="ECO:0000313" key="8">
    <source>
        <dbReference type="EMBL" id="PNG98364.1"/>
    </source>
</evidence>
<dbReference type="InterPro" id="IPR050321">
    <property type="entry name" value="Glycosyltr_2/OpgH_subfam"/>
</dbReference>
<protein>
    <recommendedName>
        <fullName evidence="10">Glycosyltransferase</fullName>
    </recommendedName>
</protein>
<dbReference type="Pfam" id="PF13641">
    <property type="entry name" value="Glyco_tranf_2_3"/>
    <property type="match status" value="1"/>
</dbReference>
<accession>A0A2J7ZDL6</accession>
<feature type="transmembrane region" description="Helical" evidence="7">
    <location>
        <begin position="346"/>
        <end position="373"/>
    </location>
</feature>
<feature type="transmembrane region" description="Helical" evidence="7">
    <location>
        <begin position="314"/>
        <end position="334"/>
    </location>
</feature>
<keyword evidence="3" id="KW-0808">Transferase</keyword>
<evidence type="ECO:0000256" key="5">
    <source>
        <dbReference type="ARBA" id="ARBA00022989"/>
    </source>
</evidence>
<feature type="transmembrane region" description="Helical" evidence="7">
    <location>
        <begin position="385"/>
        <end position="405"/>
    </location>
</feature>
<dbReference type="Gene3D" id="3.90.550.10">
    <property type="entry name" value="Spore Coat Polysaccharide Biosynthesis Protein SpsA, Chain A"/>
    <property type="match status" value="1"/>
</dbReference>
<evidence type="ECO:0000256" key="4">
    <source>
        <dbReference type="ARBA" id="ARBA00022692"/>
    </source>
</evidence>
<evidence type="ECO:0000313" key="9">
    <source>
        <dbReference type="Proteomes" id="UP000236520"/>
    </source>
</evidence>
<dbReference type="PANTHER" id="PTHR43867:SF2">
    <property type="entry name" value="CELLULOSE SYNTHASE CATALYTIC SUBUNIT A [UDP-FORMING]"/>
    <property type="match status" value="1"/>
</dbReference>
<comment type="caution">
    <text evidence="8">The sequence shown here is derived from an EMBL/GenBank/DDBJ whole genome shotgun (WGS) entry which is preliminary data.</text>
</comment>
<evidence type="ECO:0000256" key="6">
    <source>
        <dbReference type="ARBA" id="ARBA00023136"/>
    </source>
</evidence>
<keyword evidence="4 7" id="KW-0812">Transmembrane</keyword>
<evidence type="ECO:0000256" key="7">
    <source>
        <dbReference type="SAM" id="Phobius"/>
    </source>
</evidence>
<name>A0A2J7ZDL6_STRMQ</name>
<sequence>MGLGEAEPMIVPIIYLVLIVVSILLTVQSAHVLYLMLYTWDRADAERRARAPDEFLPPQISFSVLLPARHEEDVIQSTIERVVRANYPAELLEVFVICSQDDDGTIKKAEEKIDELKREGLHNVRVVVFDDQPVNKPHGLNTALPHTANQVVTIFDAEDDIHPEIFSLVNTVMVQEKVRVVQAGVQLMNYESNWYSTLNVLEYFFWFKSRLHYHAHFGSIPLGGNTVFFARELLLRLGGWDDRNLTEDADMGLRISAMGERVRVVYDDRYVTKEETPPTLGHFIRQRTRWSQGFMQTLKKGTWKKMPTRKQRWLAFYVLVFPRGQALLGLYLPISLGMILILKVPVLIALCSYLPVLLLAAHFLVQAVGLYEFTGAHGLEASPKALVRMAIAWFPFQMVLAYAALRAMRREMLGRHDWEKTQHVGAHRATTEEAESRVG</sequence>
<dbReference type="PANTHER" id="PTHR43867">
    <property type="entry name" value="CELLULOSE SYNTHASE CATALYTIC SUBUNIT A [UDP-FORMING]"/>
    <property type="match status" value="1"/>
</dbReference>
<reference evidence="8 9" key="1">
    <citation type="submission" date="2015-09" db="EMBL/GenBank/DDBJ databases">
        <title>Genome sequence, genome mining and natural product profiling of a biocontrol bacterium Streptomyces malaysiensis F913.</title>
        <authorList>
            <person name="Xu Y."/>
            <person name="Wei J."/>
            <person name="Xie J."/>
            <person name="Li T."/>
            <person name="Zhou Z."/>
        </authorList>
    </citation>
    <scope>NUCLEOTIDE SEQUENCE [LARGE SCALE GENOMIC DNA]</scope>
    <source>
        <strain evidence="8 9">F913</strain>
    </source>
</reference>
<proteinExistence type="predicted"/>